<dbReference type="InterPro" id="IPR012349">
    <property type="entry name" value="Split_barrel_FMN-bd"/>
</dbReference>
<proteinExistence type="predicted"/>
<dbReference type="Proteomes" id="UP000182894">
    <property type="component" value="Unassembled WGS sequence"/>
</dbReference>
<keyword evidence="4" id="KW-1185">Reference proteome</keyword>
<dbReference type="Pfam" id="PF00970">
    <property type="entry name" value="FAD_binding_6"/>
    <property type="match status" value="1"/>
</dbReference>
<dbReference type="InterPro" id="IPR017927">
    <property type="entry name" value="FAD-bd_FR_type"/>
</dbReference>
<dbReference type="InterPro" id="IPR006058">
    <property type="entry name" value="2Fe2S_fd_BS"/>
</dbReference>
<dbReference type="InterPro" id="IPR001041">
    <property type="entry name" value="2Fe-2S_ferredoxin-type"/>
</dbReference>
<organism evidence="3 4">
    <name type="scientific">Pseudomonas abietaniphila</name>
    <dbReference type="NCBI Taxonomy" id="89065"/>
    <lineage>
        <taxon>Bacteria</taxon>
        <taxon>Pseudomonadati</taxon>
        <taxon>Pseudomonadota</taxon>
        <taxon>Gammaproteobacteria</taxon>
        <taxon>Pseudomonadales</taxon>
        <taxon>Pseudomonadaceae</taxon>
        <taxon>Pseudomonas</taxon>
    </lineage>
</organism>
<dbReference type="SUPFAM" id="SSF63380">
    <property type="entry name" value="Riboflavin synthase domain-like"/>
    <property type="match status" value="1"/>
</dbReference>
<dbReference type="SUPFAM" id="SSF54292">
    <property type="entry name" value="2Fe-2S ferredoxin-like"/>
    <property type="match status" value="1"/>
</dbReference>
<dbReference type="PROSITE" id="PS51085">
    <property type="entry name" value="2FE2S_FER_2"/>
    <property type="match status" value="1"/>
</dbReference>
<dbReference type="InterPro" id="IPR001709">
    <property type="entry name" value="Flavoprot_Pyr_Nucl_cyt_Rdtase"/>
</dbReference>
<dbReference type="PROSITE" id="PS51384">
    <property type="entry name" value="FAD_FR"/>
    <property type="match status" value="1"/>
</dbReference>
<protein>
    <recommendedName>
        <fullName evidence="5">FAD-binding oxidoreductase</fullName>
    </recommendedName>
</protein>
<dbReference type="InterPro" id="IPR012675">
    <property type="entry name" value="Beta-grasp_dom_sf"/>
</dbReference>
<reference evidence="4" key="1">
    <citation type="submission" date="2016-10" db="EMBL/GenBank/DDBJ databases">
        <authorList>
            <person name="Varghese N."/>
            <person name="Submissions S."/>
        </authorList>
    </citation>
    <scope>NUCLEOTIDE SEQUENCE [LARGE SCALE GENOMIC DNA]</scope>
    <source>
        <strain evidence="4">ATCC 700689</strain>
    </source>
</reference>
<dbReference type="Gene3D" id="3.10.20.30">
    <property type="match status" value="1"/>
</dbReference>
<dbReference type="CDD" id="cd00207">
    <property type="entry name" value="fer2"/>
    <property type="match status" value="1"/>
</dbReference>
<sequence length="685" mass="75933">MNDVPSERPSPWHSGELEMQVHVGVAERMGVMGKKVIRDYMPDQHREFYAHLPYIFIGAVDDEGWPWASLMDAHAGFIASPDPRHLQFSRLPDSDDPMGAHFVPGAAVGMLGIDLRTRRRNRINGHIQSVSDQGFSVQVEHSFGNCPQYIQLRELKQTALPDLKARAPIERMSTLDDAAVATIRAADTFFVASYVDLEGDQPHRSVDVSHRGGQAGFVRVEGDVLTIADFAGNLHFNTLGNFLVNPKAGLVFIDFTTGDLLQLVGRTTVILDGPEIAAFQGAERLWQVKVEAVVRRPQALRSRWEFQGFSPNSLMTGDWEQTAARLQADALRDQWRPLRVTRIADESAGIRSFYFEPVDGAGLSAFKAGQHLPLRLTLEGHAKPVIRTYSLSSAPSDDFFRISVKRDGLVSAHLHDAYKVGDLIEARAPQGSFVVDPRERRPLVLLGAGIGVTPMLSMLREVIYEGKRVRRMRPTWFIQSARRLADLAFREELDTLVANAGDQLTAVRLLSQPERDARLSKDYHLAGRIDLDLLKALLPFDDFDFYVCGPASFTQGLYDELRAMHVRDERIHAETFGPSTLQRTRDQQTAGIQQPPAATVSVPVLFERSAKEARWQPDGGTLLELAESRGLEPEYSCRGGSCGTCKTRLVSGQVHYPVPPAEMPAADHVLICCAVPASGPLVLDL</sequence>
<evidence type="ECO:0000313" key="4">
    <source>
        <dbReference type="Proteomes" id="UP000182894"/>
    </source>
</evidence>
<dbReference type="OrthoDB" id="9796486at2"/>
<evidence type="ECO:0000259" key="1">
    <source>
        <dbReference type="PROSITE" id="PS51085"/>
    </source>
</evidence>
<dbReference type="Gene3D" id="3.40.50.80">
    <property type="entry name" value="Nucleotide-binding domain of ferredoxin-NADP reductase (FNR) module"/>
    <property type="match status" value="1"/>
</dbReference>
<dbReference type="RefSeq" id="WP_074750233.1">
    <property type="nucleotide sequence ID" value="NZ_FNCO01000001.1"/>
</dbReference>
<dbReference type="InterPro" id="IPR001433">
    <property type="entry name" value="OxRdtase_FAD/NAD-bd"/>
</dbReference>
<dbReference type="PRINTS" id="PR00410">
    <property type="entry name" value="PHEHYDRXLASE"/>
</dbReference>
<dbReference type="Gene3D" id="2.40.30.10">
    <property type="entry name" value="Translation factors"/>
    <property type="match status" value="1"/>
</dbReference>
<evidence type="ECO:0008006" key="5">
    <source>
        <dbReference type="Google" id="ProtNLM"/>
    </source>
</evidence>
<gene>
    <name evidence="3" type="ORF">SAMN05216605_101412</name>
</gene>
<feature type="domain" description="FAD-binding FR-type" evidence="2">
    <location>
        <begin position="333"/>
        <end position="436"/>
    </location>
</feature>
<dbReference type="AlphaFoldDB" id="A0A1G7SEG2"/>
<dbReference type="InterPro" id="IPR039261">
    <property type="entry name" value="FNR_nucleotide-bd"/>
</dbReference>
<dbReference type="PRINTS" id="PR00371">
    <property type="entry name" value="FPNCR"/>
</dbReference>
<dbReference type="PANTHER" id="PTHR42815:SF2">
    <property type="entry name" value="FAD-BINDING, PUTATIVE (AFU_ORTHOLOGUE AFUA_6G07600)-RELATED"/>
    <property type="match status" value="1"/>
</dbReference>
<dbReference type="GO" id="GO:0016491">
    <property type="term" value="F:oxidoreductase activity"/>
    <property type="evidence" value="ECO:0007669"/>
    <property type="project" value="InterPro"/>
</dbReference>
<dbReference type="Pfam" id="PF00175">
    <property type="entry name" value="NAD_binding_1"/>
    <property type="match status" value="1"/>
</dbReference>
<dbReference type="CDD" id="cd06184">
    <property type="entry name" value="flavohem_like_fad_nad_binding"/>
    <property type="match status" value="1"/>
</dbReference>
<feature type="domain" description="2Fe-2S ferredoxin-type" evidence="1">
    <location>
        <begin position="600"/>
        <end position="685"/>
    </location>
</feature>
<dbReference type="InterPro" id="IPR008333">
    <property type="entry name" value="Cbr1-like_FAD-bd_dom"/>
</dbReference>
<evidence type="ECO:0000313" key="3">
    <source>
        <dbReference type="EMBL" id="SDG20600.1"/>
    </source>
</evidence>
<dbReference type="Pfam" id="PF00111">
    <property type="entry name" value="Fer2"/>
    <property type="match status" value="1"/>
</dbReference>
<dbReference type="SUPFAM" id="SSF50475">
    <property type="entry name" value="FMN-binding split barrel"/>
    <property type="match status" value="1"/>
</dbReference>
<dbReference type="InterPro" id="IPR036010">
    <property type="entry name" value="2Fe-2S_ferredoxin-like_sf"/>
</dbReference>
<dbReference type="InterPro" id="IPR017938">
    <property type="entry name" value="Riboflavin_synthase-like_b-brl"/>
</dbReference>
<dbReference type="PANTHER" id="PTHR42815">
    <property type="entry name" value="FAD-BINDING, PUTATIVE (AFU_ORTHOLOGUE AFUA_6G07600)-RELATED"/>
    <property type="match status" value="1"/>
</dbReference>
<evidence type="ECO:0000259" key="2">
    <source>
        <dbReference type="PROSITE" id="PS51384"/>
    </source>
</evidence>
<dbReference type="SUPFAM" id="SSF52343">
    <property type="entry name" value="Ferredoxin reductase-like, C-terminal NADP-linked domain"/>
    <property type="match status" value="1"/>
</dbReference>
<name>A0A1G7SEG2_9PSED</name>
<dbReference type="STRING" id="89065.SAMN05216605_101412"/>
<dbReference type="PROSITE" id="PS00197">
    <property type="entry name" value="2FE2S_FER_1"/>
    <property type="match status" value="1"/>
</dbReference>
<accession>A0A1G7SEG2</accession>
<dbReference type="EMBL" id="FNCO01000001">
    <property type="protein sequence ID" value="SDG20600.1"/>
    <property type="molecule type" value="Genomic_DNA"/>
</dbReference>
<dbReference type="GO" id="GO:0051537">
    <property type="term" value="F:2 iron, 2 sulfur cluster binding"/>
    <property type="evidence" value="ECO:0007669"/>
    <property type="project" value="InterPro"/>
</dbReference>
<dbReference type="Gene3D" id="2.30.110.10">
    <property type="entry name" value="Electron Transport, Fmn-binding Protein, Chain A"/>
    <property type="match status" value="1"/>
</dbReference>